<dbReference type="PRINTS" id="PR01438">
    <property type="entry name" value="UNVRSLSTRESS"/>
</dbReference>
<dbReference type="Proteomes" id="UP001296967">
    <property type="component" value="Unassembled WGS sequence"/>
</dbReference>
<name>A0AAJ0UFX9_HALSE</name>
<accession>A0AAJ0UFX9</accession>
<dbReference type="RefSeq" id="WP_201244591.1">
    <property type="nucleotide sequence ID" value="NZ_NHSF01000045.1"/>
</dbReference>
<dbReference type="CDD" id="cd00293">
    <property type="entry name" value="USP-like"/>
    <property type="match status" value="1"/>
</dbReference>
<evidence type="ECO:0000313" key="4">
    <source>
        <dbReference type="Proteomes" id="UP001296967"/>
    </source>
</evidence>
<dbReference type="InterPro" id="IPR006015">
    <property type="entry name" value="Universal_stress_UspA"/>
</dbReference>
<evidence type="ECO:0000256" key="1">
    <source>
        <dbReference type="ARBA" id="ARBA00008791"/>
    </source>
</evidence>
<dbReference type="AlphaFoldDB" id="A0AAJ0UFX9"/>
<dbReference type="Gene3D" id="3.40.50.620">
    <property type="entry name" value="HUPs"/>
    <property type="match status" value="1"/>
</dbReference>
<comment type="similarity">
    <text evidence="1">Belongs to the universal stress protein A family.</text>
</comment>
<feature type="domain" description="UspA" evidence="2">
    <location>
        <begin position="8"/>
        <end position="83"/>
    </location>
</feature>
<dbReference type="SUPFAM" id="SSF52402">
    <property type="entry name" value="Adenine nucleotide alpha hydrolases-like"/>
    <property type="match status" value="1"/>
</dbReference>
<dbReference type="PANTHER" id="PTHR46268">
    <property type="entry name" value="STRESS RESPONSE PROTEIN NHAX"/>
    <property type="match status" value="1"/>
</dbReference>
<sequence>KPRRDSEKQLDWARSTLEETGFEVSLALIHGDTERVIAQYVHEQSIDMLLMGAYGHSPLRSLFLGSKTTDLLRSAKVPTLLLR</sequence>
<evidence type="ECO:0000259" key="2">
    <source>
        <dbReference type="Pfam" id="PF00582"/>
    </source>
</evidence>
<dbReference type="InterPro" id="IPR014729">
    <property type="entry name" value="Rossmann-like_a/b/a_fold"/>
</dbReference>
<dbReference type="InterPro" id="IPR006016">
    <property type="entry name" value="UspA"/>
</dbReference>
<reference evidence="3" key="2">
    <citation type="journal article" date="2020" name="Microorganisms">
        <title>Osmotic Adaptation and Compatible Solute Biosynthesis of Phototrophic Bacteria as Revealed from Genome Analyses.</title>
        <authorList>
            <person name="Imhoff J.F."/>
            <person name="Rahn T."/>
            <person name="Kunzel S."/>
            <person name="Keller A."/>
            <person name="Neulinger S.C."/>
        </authorList>
    </citation>
    <scope>NUCLEOTIDE SEQUENCE</scope>
    <source>
        <strain evidence="3">DSM 4395</strain>
    </source>
</reference>
<feature type="non-terminal residue" evidence="3">
    <location>
        <position position="1"/>
    </location>
</feature>
<gene>
    <name evidence="3" type="ORF">CCR82_06430</name>
</gene>
<dbReference type="Pfam" id="PF00582">
    <property type="entry name" value="Usp"/>
    <property type="match status" value="1"/>
</dbReference>
<reference evidence="3" key="1">
    <citation type="submission" date="2017-05" db="EMBL/GenBank/DDBJ databases">
        <authorList>
            <person name="Imhoff J.F."/>
            <person name="Rahn T."/>
            <person name="Kuenzel S."/>
            <person name="Neulinger S.C."/>
        </authorList>
    </citation>
    <scope>NUCLEOTIDE SEQUENCE</scope>
    <source>
        <strain evidence="3">DSM 4395</strain>
    </source>
</reference>
<keyword evidence="4" id="KW-1185">Reference proteome</keyword>
<comment type="caution">
    <text evidence="3">The sequence shown here is derived from an EMBL/GenBank/DDBJ whole genome shotgun (WGS) entry which is preliminary data.</text>
</comment>
<dbReference type="PANTHER" id="PTHR46268:SF6">
    <property type="entry name" value="UNIVERSAL STRESS PROTEIN UP12"/>
    <property type="match status" value="1"/>
</dbReference>
<evidence type="ECO:0000313" key="3">
    <source>
        <dbReference type="EMBL" id="MBK5930170.1"/>
    </source>
</evidence>
<proteinExistence type="inferred from homology"/>
<organism evidence="3 4">
    <name type="scientific">Halochromatium salexigens</name>
    <name type="common">Chromatium salexigens</name>
    <dbReference type="NCBI Taxonomy" id="49447"/>
    <lineage>
        <taxon>Bacteria</taxon>
        <taxon>Pseudomonadati</taxon>
        <taxon>Pseudomonadota</taxon>
        <taxon>Gammaproteobacteria</taxon>
        <taxon>Chromatiales</taxon>
        <taxon>Chromatiaceae</taxon>
        <taxon>Halochromatium</taxon>
    </lineage>
</organism>
<protein>
    <submittedName>
        <fullName evidence="3">Universal stress protein A</fullName>
    </submittedName>
</protein>
<dbReference type="EMBL" id="NHSF01000045">
    <property type="protein sequence ID" value="MBK5930170.1"/>
    <property type="molecule type" value="Genomic_DNA"/>
</dbReference>